<evidence type="ECO:0000256" key="1">
    <source>
        <dbReference type="SAM" id="Phobius"/>
    </source>
</evidence>
<protein>
    <submittedName>
        <fullName evidence="2">Uncharacterized protein</fullName>
    </submittedName>
</protein>
<organism evidence="2">
    <name type="scientific">Glycine max</name>
    <name type="common">Soybean</name>
    <name type="synonym">Glycine hispida</name>
    <dbReference type="NCBI Taxonomy" id="3847"/>
    <lineage>
        <taxon>Eukaryota</taxon>
        <taxon>Viridiplantae</taxon>
        <taxon>Streptophyta</taxon>
        <taxon>Embryophyta</taxon>
        <taxon>Tracheophyta</taxon>
        <taxon>Spermatophyta</taxon>
        <taxon>Magnoliopsida</taxon>
        <taxon>eudicotyledons</taxon>
        <taxon>Gunneridae</taxon>
        <taxon>Pentapetalae</taxon>
        <taxon>rosids</taxon>
        <taxon>fabids</taxon>
        <taxon>Fabales</taxon>
        <taxon>Fabaceae</taxon>
        <taxon>Papilionoideae</taxon>
        <taxon>50 kb inversion clade</taxon>
        <taxon>NPAAA clade</taxon>
        <taxon>indigoferoid/millettioid clade</taxon>
        <taxon>Phaseoleae</taxon>
        <taxon>Glycine</taxon>
        <taxon>Glycine subgen. Soja</taxon>
    </lineage>
</organism>
<keyword evidence="1" id="KW-0472">Membrane</keyword>
<sequence length="129" mass="14865">LDEEVVHLTQVSGITVRVEDSEPGKRVFPEGGDDLVATFGVENVNVDVFVGGDTRHHHPPILLSADVVRRRLWREKREFRRHCSRHIAHLINLTLKQNDGGRKSLLGFCFLAASSLFFNYYYYENNNKR</sequence>
<name>C6SZ21_SOYBN</name>
<accession>C6SZ21</accession>
<reference evidence="2" key="1">
    <citation type="submission" date="2009-08" db="EMBL/GenBank/DDBJ databases">
        <authorList>
            <person name="Cheung F."/>
            <person name="Xiao Y."/>
            <person name="Chan A."/>
            <person name="Moskal W."/>
            <person name="Town C.D."/>
        </authorList>
    </citation>
    <scope>NUCLEOTIDE SEQUENCE</scope>
</reference>
<feature type="non-terminal residue" evidence="2">
    <location>
        <position position="1"/>
    </location>
</feature>
<keyword evidence="1" id="KW-1133">Transmembrane helix</keyword>
<dbReference type="AlphaFoldDB" id="C6SZ21"/>
<feature type="transmembrane region" description="Helical" evidence="1">
    <location>
        <begin position="105"/>
        <end position="123"/>
    </location>
</feature>
<dbReference type="EMBL" id="BT090419">
    <property type="protein sequence ID" value="ACU14494.1"/>
    <property type="molecule type" value="mRNA"/>
</dbReference>
<proteinExistence type="evidence at transcript level"/>
<keyword evidence="1" id="KW-0812">Transmembrane</keyword>
<evidence type="ECO:0000313" key="2">
    <source>
        <dbReference type="EMBL" id="ACU14494.1"/>
    </source>
</evidence>